<evidence type="ECO:0000256" key="2">
    <source>
        <dbReference type="ARBA" id="ARBA00022803"/>
    </source>
</evidence>
<proteinExistence type="predicted"/>
<feature type="transmembrane region" description="Helical" evidence="4">
    <location>
        <begin position="118"/>
        <end position="136"/>
    </location>
</feature>
<keyword evidence="6" id="KW-1185">Reference proteome</keyword>
<dbReference type="Pfam" id="PF00515">
    <property type="entry name" value="TPR_1"/>
    <property type="match status" value="1"/>
</dbReference>
<keyword evidence="4" id="KW-0812">Transmembrane</keyword>
<dbReference type="EMBL" id="JBHFNQ010000171">
    <property type="protein sequence ID" value="MFB2879629.1"/>
    <property type="molecule type" value="Genomic_DNA"/>
</dbReference>
<evidence type="ECO:0000256" key="1">
    <source>
        <dbReference type="ARBA" id="ARBA00022737"/>
    </source>
</evidence>
<protein>
    <submittedName>
        <fullName evidence="5">Tetratricopeptide repeat protein</fullName>
    </submittedName>
</protein>
<organism evidence="5 6">
    <name type="scientific">Floridaenema aerugineum BLCC-F46</name>
    <dbReference type="NCBI Taxonomy" id="3153654"/>
    <lineage>
        <taxon>Bacteria</taxon>
        <taxon>Bacillati</taxon>
        <taxon>Cyanobacteriota</taxon>
        <taxon>Cyanophyceae</taxon>
        <taxon>Oscillatoriophycideae</taxon>
        <taxon>Aerosakkonematales</taxon>
        <taxon>Aerosakkonemataceae</taxon>
        <taxon>Floridanema</taxon>
        <taxon>Floridanema aerugineum</taxon>
    </lineage>
</organism>
<sequence length="432" mass="48089">MTSINTNISSESERAIENYETALDEFEQAAPKPSGSQALKVLLARDAVAAALANKNQPFVSSLGKLLELDERLKKLGGAIASSGKLDEWRTSFNPAETAWWWFFQPPKKVHTWDRFDGIWNGLSVVALTAFVAYMTSLVPRFAVGGFSVLESFGVIGPSGLMALALSSLQGGKGQKVIQNSLKRLGIPPHLHSEATFGLSAILLTGAIVTQANLPNIAEYYYQQGRNYYDRGLLRKAENSYKQSINLAPDNKNTYIALGEVYESLGELKEAEKLYFESVEEGLPRAFNNLGRVYRQKGDPVSAETMFRIGLSRVQNAKEQDTEFQLYRNLGWALFDQKQYDEAIKALNTAIELDQKIPGKQIGGGMAYCLLAKTLELKEEKEKAEQNWNNCRQSARPETIKEFQWLVEKKRDVVPSVDTTSVIGSEQENPAK</sequence>
<dbReference type="Pfam" id="PF13432">
    <property type="entry name" value="TPR_16"/>
    <property type="match status" value="1"/>
</dbReference>
<dbReference type="RefSeq" id="WP_413272665.1">
    <property type="nucleotide sequence ID" value="NZ_JBHFNQ010000171.1"/>
</dbReference>
<dbReference type="PANTHER" id="PTHR44943:SF8">
    <property type="entry name" value="TPR REPEAT-CONTAINING PROTEIN MJ0263"/>
    <property type="match status" value="1"/>
</dbReference>
<evidence type="ECO:0000313" key="6">
    <source>
        <dbReference type="Proteomes" id="UP001576774"/>
    </source>
</evidence>
<feature type="repeat" description="TPR" evidence="3">
    <location>
        <begin position="218"/>
        <end position="251"/>
    </location>
</feature>
<evidence type="ECO:0000313" key="5">
    <source>
        <dbReference type="EMBL" id="MFB2879629.1"/>
    </source>
</evidence>
<evidence type="ECO:0000256" key="3">
    <source>
        <dbReference type="PROSITE-ProRule" id="PRU00339"/>
    </source>
</evidence>
<dbReference type="PROSITE" id="PS50005">
    <property type="entry name" value="TPR"/>
    <property type="match status" value="2"/>
</dbReference>
<gene>
    <name evidence="5" type="ORF">ACE1CC_22460</name>
</gene>
<dbReference type="SUPFAM" id="SSF48452">
    <property type="entry name" value="TPR-like"/>
    <property type="match status" value="1"/>
</dbReference>
<dbReference type="InterPro" id="IPR051685">
    <property type="entry name" value="Ycf3/AcsC/BcsC/TPR_MFPF"/>
</dbReference>
<evidence type="ECO:0000256" key="4">
    <source>
        <dbReference type="SAM" id="Phobius"/>
    </source>
</evidence>
<comment type="caution">
    <text evidence="5">The sequence shown here is derived from an EMBL/GenBank/DDBJ whole genome shotgun (WGS) entry which is preliminary data.</text>
</comment>
<accession>A0ABV4XA75</accession>
<reference evidence="5 6" key="1">
    <citation type="submission" date="2024-09" db="EMBL/GenBank/DDBJ databases">
        <title>Floridaenema gen nov. (Aerosakkonemataceae, Aerosakkonematales ord. nov., Cyanobacteria) from benthic tropical and subtropical fresh waters, with the description of four new species.</title>
        <authorList>
            <person name="Moretto J.A."/>
            <person name="Berthold D.E."/>
            <person name="Lefler F.W."/>
            <person name="Huang I.-S."/>
            <person name="Laughinghouse H. IV."/>
        </authorList>
    </citation>
    <scope>NUCLEOTIDE SEQUENCE [LARGE SCALE GENOMIC DNA]</scope>
    <source>
        <strain evidence="5 6">BLCC-F46</strain>
    </source>
</reference>
<dbReference type="Proteomes" id="UP001576774">
    <property type="component" value="Unassembled WGS sequence"/>
</dbReference>
<dbReference type="InterPro" id="IPR019734">
    <property type="entry name" value="TPR_rpt"/>
</dbReference>
<dbReference type="Gene3D" id="1.25.40.10">
    <property type="entry name" value="Tetratricopeptide repeat domain"/>
    <property type="match status" value="2"/>
</dbReference>
<dbReference type="PANTHER" id="PTHR44943">
    <property type="entry name" value="CELLULOSE SYNTHASE OPERON PROTEIN C"/>
    <property type="match status" value="1"/>
</dbReference>
<dbReference type="InterPro" id="IPR011990">
    <property type="entry name" value="TPR-like_helical_dom_sf"/>
</dbReference>
<keyword evidence="4" id="KW-0472">Membrane</keyword>
<keyword evidence="4" id="KW-1133">Transmembrane helix</keyword>
<keyword evidence="1" id="KW-0677">Repeat</keyword>
<keyword evidence="2 3" id="KW-0802">TPR repeat</keyword>
<name>A0ABV4XA75_9CYAN</name>
<feature type="repeat" description="TPR" evidence="3">
    <location>
        <begin position="324"/>
        <end position="357"/>
    </location>
</feature>
<dbReference type="SMART" id="SM00028">
    <property type="entry name" value="TPR"/>
    <property type="match status" value="4"/>
</dbReference>